<reference evidence="2" key="1">
    <citation type="submission" date="2017-02" db="EMBL/GenBank/DDBJ databases">
        <authorList>
            <person name="Daims H."/>
        </authorList>
    </citation>
    <scope>NUCLEOTIDE SEQUENCE [LARGE SCALE GENOMIC DNA]</scope>
</reference>
<keyword evidence="2" id="KW-1185">Reference proteome</keyword>
<dbReference type="Proteomes" id="UP000195442">
    <property type="component" value="Unassembled WGS sequence"/>
</dbReference>
<protein>
    <submittedName>
        <fullName evidence="1">Uncharacterized protein</fullName>
    </submittedName>
</protein>
<gene>
    <name evidence="1" type="ORF">CRENPOLYSF2_2310017</name>
</gene>
<dbReference type="AlphaFoldDB" id="A0A1R4H705"/>
<name>A0A1R4H705_9GAMM</name>
<dbReference type="EMBL" id="FUKJ01000148">
    <property type="protein sequence ID" value="SJM91630.1"/>
    <property type="molecule type" value="Genomic_DNA"/>
</dbReference>
<sequence>MAHRYAARYCLYAIKILNILRFKVKSMTKPQACQVFKTWQALSNLPVWHAFTSPFEKGGEFTRGGGGFILKISPNPSFSKRGTERLPRV</sequence>
<accession>A0A1R4H705</accession>
<evidence type="ECO:0000313" key="1">
    <source>
        <dbReference type="EMBL" id="SJM91630.1"/>
    </source>
</evidence>
<organism evidence="1 2">
    <name type="scientific">Crenothrix polyspora</name>
    <dbReference type="NCBI Taxonomy" id="360316"/>
    <lineage>
        <taxon>Bacteria</taxon>
        <taxon>Pseudomonadati</taxon>
        <taxon>Pseudomonadota</taxon>
        <taxon>Gammaproteobacteria</taxon>
        <taxon>Methylococcales</taxon>
        <taxon>Crenotrichaceae</taxon>
        <taxon>Crenothrix</taxon>
    </lineage>
</organism>
<evidence type="ECO:0000313" key="2">
    <source>
        <dbReference type="Proteomes" id="UP000195442"/>
    </source>
</evidence>
<proteinExistence type="predicted"/>